<dbReference type="EMBL" id="ACVI01000010">
    <property type="protein sequence ID" value="EET88622.1"/>
    <property type="molecule type" value="Genomic_DNA"/>
</dbReference>
<dbReference type="STRING" id="536227.Ccar_01845"/>
<dbReference type="Gene3D" id="3.40.50.10490">
    <property type="entry name" value="Glucose-6-phosphate isomerase like protein, domain 1"/>
    <property type="match status" value="1"/>
</dbReference>
<comment type="caution">
    <text evidence="2">The sequence shown here is derived from an EMBL/GenBank/DDBJ whole genome shotgun (WGS) entry which is preliminary data.</text>
</comment>
<evidence type="ECO:0000313" key="2">
    <source>
        <dbReference type="EMBL" id="EET88622.1"/>
    </source>
</evidence>
<dbReference type="InterPro" id="IPR001347">
    <property type="entry name" value="SIS_dom"/>
</dbReference>
<dbReference type="SUPFAM" id="SSF46689">
    <property type="entry name" value="Homeodomain-like"/>
    <property type="match status" value="1"/>
</dbReference>
<evidence type="ECO:0000313" key="3">
    <source>
        <dbReference type="Proteomes" id="UP000004198"/>
    </source>
</evidence>
<organism evidence="2 3">
    <name type="scientific">Clostridium carboxidivorans P7</name>
    <dbReference type="NCBI Taxonomy" id="536227"/>
    <lineage>
        <taxon>Bacteria</taxon>
        <taxon>Bacillati</taxon>
        <taxon>Bacillota</taxon>
        <taxon>Clostridia</taxon>
        <taxon>Eubacteriales</taxon>
        <taxon>Clostridiaceae</taxon>
        <taxon>Clostridium</taxon>
    </lineage>
</organism>
<dbReference type="InterPro" id="IPR036388">
    <property type="entry name" value="WH-like_DNA-bd_sf"/>
</dbReference>
<feature type="domain" description="HTH rpiR-type" evidence="1">
    <location>
        <begin position="1"/>
        <end position="70"/>
    </location>
</feature>
<protein>
    <submittedName>
        <fullName evidence="2">Transcriptional regulator, RpiR family</fullName>
    </submittedName>
</protein>
<dbReference type="AlphaFoldDB" id="C6PQ17"/>
<sequence length="237" mass="27282">MENNLILTELEKVILNKIQNYINKNEKVGIDTVAKECFVSKSAIVKLSKKLGYSGYSEMYYTILATNNNALKLDFTHNSDTMCMDEHLKKNIDILVEMLRKFRNEKIYLDSLGICDSAKEYYLQKLLIFGFDAASSYHYEVFKNVKSGLYFFFSHSGCRSEIIEKVNEAIKNNFKVISFTSNKDSPLAKMSDVAIEVAGIKSEREHYLPNFFTANLIILLELALSEYSKRYLSNEDD</sequence>
<name>C6PQ17_9CLOT</name>
<dbReference type="RefSeq" id="WP_007059762.1">
    <property type="nucleotide sequence ID" value="NZ_ACVI01000010.1"/>
</dbReference>
<dbReference type="PANTHER" id="PTHR30514">
    <property type="entry name" value="GLUCOKINASE"/>
    <property type="match status" value="1"/>
</dbReference>
<dbReference type="Gene3D" id="1.10.10.10">
    <property type="entry name" value="Winged helix-like DNA-binding domain superfamily/Winged helix DNA-binding domain"/>
    <property type="match status" value="1"/>
</dbReference>
<proteinExistence type="predicted"/>
<dbReference type="GO" id="GO:0097367">
    <property type="term" value="F:carbohydrate derivative binding"/>
    <property type="evidence" value="ECO:0007669"/>
    <property type="project" value="InterPro"/>
</dbReference>
<accession>C6PQ17</accession>
<dbReference type="Pfam" id="PF01418">
    <property type="entry name" value="HTH_6"/>
    <property type="match status" value="1"/>
</dbReference>
<dbReference type="PROSITE" id="PS51071">
    <property type="entry name" value="HTH_RPIR"/>
    <property type="match status" value="1"/>
</dbReference>
<evidence type="ECO:0000259" key="1">
    <source>
        <dbReference type="PROSITE" id="PS51071"/>
    </source>
</evidence>
<dbReference type="PATRIC" id="fig|536227.13.peg.396"/>
<dbReference type="InterPro" id="IPR009057">
    <property type="entry name" value="Homeodomain-like_sf"/>
</dbReference>
<dbReference type="OrthoDB" id="6590756at2"/>
<dbReference type="GO" id="GO:0003700">
    <property type="term" value="F:DNA-binding transcription factor activity"/>
    <property type="evidence" value="ECO:0007669"/>
    <property type="project" value="InterPro"/>
</dbReference>
<dbReference type="PANTHER" id="PTHR30514:SF21">
    <property type="entry name" value="RPIR-FAMILY TRANSCRIPTIONAL REGULATOR"/>
    <property type="match status" value="1"/>
</dbReference>
<dbReference type="InterPro" id="IPR047640">
    <property type="entry name" value="RpiR-like"/>
</dbReference>
<reference evidence="2 3" key="1">
    <citation type="submission" date="2009-06" db="EMBL/GenBank/DDBJ databases">
        <title>The draft genome of Clostridium carboxidivorans P7.</title>
        <authorList>
            <consortium name="US DOE Joint Genome Institute (JGI-PGF)"/>
            <person name="Lucas S."/>
            <person name="Copeland A."/>
            <person name="Lapidus A."/>
            <person name="Glavina del Rio T."/>
            <person name="Tice H."/>
            <person name="Bruce D."/>
            <person name="Goodwin L."/>
            <person name="Pitluck S."/>
            <person name="Larimer F."/>
            <person name="Land M.L."/>
            <person name="Hauser L."/>
            <person name="Hemme C.L."/>
        </authorList>
    </citation>
    <scope>NUCLEOTIDE SEQUENCE [LARGE SCALE GENOMIC DNA]</scope>
    <source>
        <strain evidence="2 3">P7</strain>
    </source>
</reference>
<dbReference type="InterPro" id="IPR000281">
    <property type="entry name" value="HTH_RpiR"/>
</dbReference>
<dbReference type="InterPro" id="IPR046348">
    <property type="entry name" value="SIS_dom_sf"/>
</dbReference>
<dbReference type="eggNOG" id="COG1737">
    <property type="taxonomic scope" value="Bacteria"/>
</dbReference>
<dbReference type="SUPFAM" id="SSF53697">
    <property type="entry name" value="SIS domain"/>
    <property type="match status" value="1"/>
</dbReference>
<keyword evidence="3" id="KW-1185">Reference proteome</keyword>
<dbReference type="Proteomes" id="UP000004198">
    <property type="component" value="Unassembled WGS sequence"/>
</dbReference>
<dbReference type="KEGG" id="cck:Ccar_01845"/>
<dbReference type="Pfam" id="PF01380">
    <property type="entry name" value="SIS"/>
    <property type="match status" value="1"/>
</dbReference>
<dbReference type="GO" id="GO:0003677">
    <property type="term" value="F:DNA binding"/>
    <property type="evidence" value="ECO:0007669"/>
    <property type="project" value="InterPro"/>
</dbReference>
<gene>
    <name evidence="2" type="ORF">CcarbDRAFT_0877</name>
</gene>
<dbReference type="GO" id="GO:1901135">
    <property type="term" value="P:carbohydrate derivative metabolic process"/>
    <property type="evidence" value="ECO:0007669"/>
    <property type="project" value="InterPro"/>
</dbReference>